<keyword evidence="7" id="KW-0132">Cell division</keyword>
<evidence type="ECO:0000256" key="8">
    <source>
        <dbReference type="ARBA" id="ARBA00022630"/>
    </source>
</evidence>
<comment type="function">
    <text evidence="2">Cell wall formation.</text>
</comment>
<dbReference type="InterPro" id="IPR016167">
    <property type="entry name" value="FAD-bd_PCMH_sub1"/>
</dbReference>
<dbReference type="InterPro" id="IPR016169">
    <property type="entry name" value="FAD-bd_PCMH_sub2"/>
</dbReference>
<evidence type="ECO:0000256" key="10">
    <source>
        <dbReference type="ARBA" id="ARBA00022857"/>
    </source>
</evidence>
<keyword evidence="20" id="KW-1185">Reference proteome</keyword>
<accession>A0ABP0TAB4</accession>
<dbReference type="Proteomes" id="UP001497512">
    <property type="component" value="Chromosome 1"/>
</dbReference>
<dbReference type="InterPro" id="IPR016166">
    <property type="entry name" value="FAD-bd_PCMH"/>
</dbReference>
<keyword evidence="15" id="KW-0961">Cell wall biogenesis/degradation</keyword>
<dbReference type="PANTHER" id="PTHR21071:SF4">
    <property type="entry name" value="UDP-N-ACETYLENOLPYRUVOYLGLUCOSAMINE REDUCTASE"/>
    <property type="match status" value="1"/>
</dbReference>
<protein>
    <recommendedName>
        <fullName evidence="5">UDP-N-acetylmuramate dehydrogenase</fullName>
        <ecNumber evidence="5">1.3.1.98</ecNumber>
    </recommendedName>
</protein>
<comment type="cofactor">
    <cofactor evidence="1">
        <name>FAD</name>
        <dbReference type="ChEBI" id="CHEBI:57692"/>
    </cofactor>
</comment>
<dbReference type="EMBL" id="OZ019893">
    <property type="protein sequence ID" value="CAK9190891.1"/>
    <property type="molecule type" value="Genomic_DNA"/>
</dbReference>
<reference evidence="19 20" key="1">
    <citation type="submission" date="2024-02" db="EMBL/GenBank/DDBJ databases">
        <authorList>
            <consortium name="ELIXIR-Norway"/>
            <consortium name="Elixir Norway"/>
        </authorList>
    </citation>
    <scope>NUCLEOTIDE SEQUENCE [LARGE SCALE GENOMIC DNA]</scope>
</reference>
<evidence type="ECO:0000256" key="2">
    <source>
        <dbReference type="ARBA" id="ARBA00003921"/>
    </source>
</evidence>
<keyword evidence="11" id="KW-0133">Cell shape</keyword>
<dbReference type="EC" id="1.3.1.98" evidence="5"/>
<evidence type="ECO:0000256" key="16">
    <source>
        <dbReference type="ARBA" id="ARBA00048914"/>
    </source>
</evidence>
<evidence type="ECO:0000259" key="18">
    <source>
        <dbReference type="PROSITE" id="PS51387"/>
    </source>
</evidence>
<keyword evidence="6" id="KW-0963">Cytoplasm</keyword>
<dbReference type="Pfam" id="PF02873">
    <property type="entry name" value="MurB_C"/>
    <property type="match status" value="1"/>
</dbReference>
<evidence type="ECO:0000256" key="15">
    <source>
        <dbReference type="ARBA" id="ARBA00023316"/>
    </source>
</evidence>
<evidence type="ECO:0000256" key="4">
    <source>
        <dbReference type="ARBA" id="ARBA00004752"/>
    </source>
</evidence>
<evidence type="ECO:0000313" key="19">
    <source>
        <dbReference type="EMBL" id="CAK9190891.1"/>
    </source>
</evidence>
<evidence type="ECO:0000256" key="11">
    <source>
        <dbReference type="ARBA" id="ARBA00022960"/>
    </source>
</evidence>
<feature type="region of interest" description="Disordered" evidence="17">
    <location>
        <begin position="74"/>
        <end position="106"/>
    </location>
</feature>
<evidence type="ECO:0000256" key="12">
    <source>
        <dbReference type="ARBA" id="ARBA00022984"/>
    </source>
</evidence>
<dbReference type="PANTHER" id="PTHR21071">
    <property type="entry name" value="UDP-N-ACETYLENOLPYRUVOYLGLUCOSAMINE REDUCTASE"/>
    <property type="match status" value="1"/>
</dbReference>
<organism evidence="19 20">
    <name type="scientific">Sphagnum troendelagicum</name>
    <dbReference type="NCBI Taxonomy" id="128251"/>
    <lineage>
        <taxon>Eukaryota</taxon>
        <taxon>Viridiplantae</taxon>
        <taxon>Streptophyta</taxon>
        <taxon>Embryophyta</taxon>
        <taxon>Bryophyta</taxon>
        <taxon>Sphagnophytina</taxon>
        <taxon>Sphagnopsida</taxon>
        <taxon>Sphagnales</taxon>
        <taxon>Sphagnaceae</taxon>
        <taxon>Sphagnum</taxon>
    </lineage>
</organism>
<dbReference type="NCBIfam" id="NF010480">
    <property type="entry name" value="PRK13905.1"/>
    <property type="match status" value="1"/>
</dbReference>
<evidence type="ECO:0000256" key="5">
    <source>
        <dbReference type="ARBA" id="ARBA00012518"/>
    </source>
</evidence>
<evidence type="ECO:0000256" key="17">
    <source>
        <dbReference type="SAM" id="MobiDB-lite"/>
    </source>
</evidence>
<feature type="domain" description="FAD-binding PCMH-type" evidence="18">
    <location>
        <begin position="123"/>
        <end position="292"/>
    </location>
</feature>
<name>A0ABP0TAB4_9BRYO</name>
<dbReference type="NCBIfam" id="TIGR00179">
    <property type="entry name" value="murB"/>
    <property type="match status" value="1"/>
</dbReference>
<gene>
    <name evidence="19" type="ORF">CSSPTR1EN2_LOCUS1117</name>
</gene>
<comment type="subcellular location">
    <subcellularLocation>
        <location evidence="3">Cytoplasm</location>
    </subcellularLocation>
</comment>
<dbReference type="InterPro" id="IPR003170">
    <property type="entry name" value="MurB"/>
</dbReference>
<evidence type="ECO:0000256" key="13">
    <source>
        <dbReference type="ARBA" id="ARBA00023002"/>
    </source>
</evidence>
<evidence type="ECO:0000256" key="14">
    <source>
        <dbReference type="ARBA" id="ARBA00023306"/>
    </source>
</evidence>
<dbReference type="InterPro" id="IPR011601">
    <property type="entry name" value="MurB_C"/>
</dbReference>
<dbReference type="Pfam" id="PF01565">
    <property type="entry name" value="FAD_binding_4"/>
    <property type="match status" value="1"/>
</dbReference>
<keyword evidence="10" id="KW-0521">NADP</keyword>
<evidence type="ECO:0000256" key="7">
    <source>
        <dbReference type="ARBA" id="ARBA00022618"/>
    </source>
</evidence>
<comment type="catalytic activity">
    <reaction evidence="16">
        <text>UDP-N-acetyl-alpha-D-muramate + NADP(+) = UDP-N-acetyl-3-O-(1-carboxyvinyl)-alpha-D-glucosamine + NADPH + H(+)</text>
        <dbReference type="Rhea" id="RHEA:12248"/>
        <dbReference type="ChEBI" id="CHEBI:15378"/>
        <dbReference type="ChEBI" id="CHEBI:57783"/>
        <dbReference type="ChEBI" id="CHEBI:58349"/>
        <dbReference type="ChEBI" id="CHEBI:68483"/>
        <dbReference type="ChEBI" id="CHEBI:70757"/>
        <dbReference type="EC" id="1.3.1.98"/>
    </reaction>
</comment>
<dbReference type="Gene3D" id="3.30.43.10">
    <property type="entry name" value="Uridine Diphospho-n-acetylenolpyruvylglucosamine Reductase, domain 2"/>
    <property type="match status" value="1"/>
</dbReference>
<evidence type="ECO:0000256" key="3">
    <source>
        <dbReference type="ARBA" id="ARBA00004496"/>
    </source>
</evidence>
<sequence>MAAGFAMYRGCWAGPSSNVVDYSILFYSPVSDGKRLKVLTRKLSWRVRGKRERVRYKEETRAWNVAACSSVPHVKQEERLSSSSRLGRDEGGKKGEAGGLGEDDDDVPSFSHGKLLSEISSWGIGGPAKLYLEVHDPLQLASALRYCQNHNIPWFVVGKGSNCLFDDRGFDGCIILNCINFVEVLDSGVYRVGSGHAFNILGMLCSRDGFSGLEFASGIPGTVGGAIFMNAGADGQETADVLQSVEIVTSSGDWCTLSKEREELAYSYRTSPFQKMKHVAAIVAATFQLTPCPNARQRQKLFLDRRRRTQPVAERSAGCVFRNPGTGCESAGALIDAAGLKGMSIGAARVSEKHANFLVNDGAARSQDMQALIALVKKQVYEKLGVQLQEEVQYVPCSSWVDTASVLF</sequence>
<proteinExistence type="inferred from homology"/>
<evidence type="ECO:0000256" key="6">
    <source>
        <dbReference type="ARBA" id="ARBA00022490"/>
    </source>
</evidence>
<keyword evidence="14" id="KW-0131">Cell cycle</keyword>
<feature type="compositionally biased region" description="Basic and acidic residues" evidence="17">
    <location>
        <begin position="74"/>
        <end position="96"/>
    </location>
</feature>
<dbReference type="PROSITE" id="PS51387">
    <property type="entry name" value="FAD_PCMH"/>
    <property type="match status" value="1"/>
</dbReference>
<comment type="pathway">
    <text evidence="4">Cell wall biogenesis; peptidoglycan biosynthesis.</text>
</comment>
<keyword evidence="12" id="KW-0573">Peptidoglycan synthesis</keyword>
<evidence type="ECO:0000256" key="9">
    <source>
        <dbReference type="ARBA" id="ARBA00022827"/>
    </source>
</evidence>
<dbReference type="InterPro" id="IPR006094">
    <property type="entry name" value="Oxid_FAD_bind_N"/>
</dbReference>
<evidence type="ECO:0000256" key="1">
    <source>
        <dbReference type="ARBA" id="ARBA00001974"/>
    </source>
</evidence>
<dbReference type="HAMAP" id="MF_00037">
    <property type="entry name" value="MurB"/>
    <property type="match status" value="1"/>
</dbReference>
<dbReference type="SUPFAM" id="SSF56176">
    <property type="entry name" value="FAD-binding/transporter-associated domain-like"/>
    <property type="match status" value="1"/>
</dbReference>
<dbReference type="SUPFAM" id="SSF56194">
    <property type="entry name" value="Uridine diphospho-N-Acetylenolpyruvylglucosamine reductase, MurB, C-terminal domain"/>
    <property type="match status" value="1"/>
</dbReference>
<evidence type="ECO:0000313" key="20">
    <source>
        <dbReference type="Proteomes" id="UP001497512"/>
    </source>
</evidence>
<keyword evidence="9" id="KW-0274">FAD</keyword>
<keyword evidence="13" id="KW-0560">Oxidoreductase</keyword>
<dbReference type="InterPro" id="IPR036635">
    <property type="entry name" value="MurB_C_sf"/>
</dbReference>
<dbReference type="Gene3D" id="3.90.78.10">
    <property type="entry name" value="UDP-N-acetylenolpyruvoylglucosamine reductase, C-terminal domain"/>
    <property type="match status" value="1"/>
</dbReference>
<dbReference type="InterPro" id="IPR036318">
    <property type="entry name" value="FAD-bd_PCMH-like_sf"/>
</dbReference>
<keyword evidence="8" id="KW-0285">Flavoprotein</keyword>
<dbReference type="Gene3D" id="3.30.465.10">
    <property type="match status" value="1"/>
</dbReference>